<dbReference type="AlphaFoldDB" id="A0A1C9HZH0"/>
<dbReference type="EMBL" id="KX489732">
    <property type="protein sequence ID" value="AOO92096.1"/>
    <property type="molecule type" value="Genomic_DNA"/>
</dbReference>
<accession>A0A1C9HZH0</accession>
<sequence length="159" mass="18072">MTTDQNLMPYAKLAGFGLVVVANRFGYNSGFSQELHDRLIEGLEAAIARILMVMALERRFLTGEDEFAEYQMQGENEIFGRFTINLLDELEIDFDTHEYRINGGDWINVLTADEGGVEIRLPTLVRLTDEEFGRLFRTSPWELASPFMRCALLDAAIPS</sequence>
<reference evidence="1" key="1">
    <citation type="journal article" date="2015" name="BMC Genomics">
        <title>Transcriptome profiling of a Rhizobium leguminosarum bv. trifolii rosR mutant reveals the role of the transcriptional regulator RosR in motility, synthesis of cell-surface components, and other cellular processes.</title>
        <authorList>
            <person name="Rachwal K."/>
            <person name="Matczynska E."/>
            <person name="Janczarek M."/>
        </authorList>
    </citation>
    <scope>NUCLEOTIDE SEQUENCE</scope>
    <source>
        <strain evidence="1">Rt24.2</strain>
    </source>
</reference>
<protein>
    <submittedName>
        <fullName evidence="1">Uncharacterized protein</fullName>
    </submittedName>
</protein>
<organism evidence="1">
    <name type="scientific">Rhizobium leguminosarum bv. trifolii</name>
    <dbReference type="NCBI Taxonomy" id="386"/>
    <lineage>
        <taxon>Bacteria</taxon>
        <taxon>Pseudomonadati</taxon>
        <taxon>Pseudomonadota</taxon>
        <taxon>Alphaproteobacteria</taxon>
        <taxon>Hyphomicrobiales</taxon>
        <taxon>Rhizobiaceae</taxon>
        <taxon>Rhizobium/Agrobacterium group</taxon>
        <taxon>Rhizobium</taxon>
    </lineage>
</organism>
<evidence type="ECO:0000313" key="1">
    <source>
        <dbReference type="EMBL" id="AOO92096.1"/>
    </source>
</evidence>
<proteinExistence type="predicted"/>
<reference evidence="1" key="2">
    <citation type="journal article" date="2016" name="Front. Microbiol.">
        <title>The Regulatory Protein RosR Affects Rhizobium leguminosarum bv. trifolii Protein Profiles, Cell Surface Properties, and Symbiosis with Clover.</title>
        <authorList>
            <person name="Rachwal K."/>
            <person name="Boguszewska A."/>
            <person name="Kopcinska J."/>
            <person name="Karas M."/>
            <person name="Tchorzewski M."/>
            <person name="Janczarek M."/>
        </authorList>
    </citation>
    <scope>NUCLEOTIDE SEQUENCE</scope>
    <source>
        <strain evidence="1">Rt24.2</strain>
    </source>
</reference>
<name>A0A1C9HZH0_RHILT</name>